<dbReference type="EMBL" id="SWLB01000002">
    <property type="protein sequence ID" value="KAF3340835.1"/>
    <property type="molecule type" value="Genomic_DNA"/>
</dbReference>
<dbReference type="Proteomes" id="UP000623129">
    <property type="component" value="Unassembled WGS sequence"/>
</dbReference>
<comment type="caution">
    <text evidence="1">The sequence shown here is derived from an EMBL/GenBank/DDBJ whole genome shotgun (WGS) entry which is preliminary data.</text>
</comment>
<keyword evidence="2" id="KW-1185">Reference proteome</keyword>
<name>A0A833R1U1_9POAL</name>
<dbReference type="AlphaFoldDB" id="A0A833R1U1"/>
<dbReference type="OrthoDB" id="666405at2759"/>
<evidence type="ECO:0000313" key="2">
    <source>
        <dbReference type="Proteomes" id="UP000623129"/>
    </source>
</evidence>
<organism evidence="1 2">
    <name type="scientific">Carex littledalei</name>
    <dbReference type="NCBI Taxonomy" id="544730"/>
    <lineage>
        <taxon>Eukaryota</taxon>
        <taxon>Viridiplantae</taxon>
        <taxon>Streptophyta</taxon>
        <taxon>Embryophyta</taxon>
        <taxon>Tracheophyta</taxon>
        <taxon>Spermatophyta</taxon>
        <taxon>Magnoliopsida</taxon>
        <taxon>Liliopsida</taxon>
        <taxon>Poales</taxon>
        <taxon>Cyperaceae</taxon>
        <taxon>Cyperoideae</taxon>
        <taxon>Cariceae</taxon>
        <taxon>Carex</taxon>
        <taxon>Carex subgen. Euthyceras</taxon>
    </lineage>
</organism>
<evidence type="ECO:0000313" key="1">
    <source>
        <dbReference type="EMBL" id="KAF3340835.1"/>
    </source>
</evidence>
<sequence length="228" mass="26975">MRSSAWLALVAEEAYNHCLLYIFRRGSVVVKIFSHLDQVITILLVISCLYYQVTRSNKAFRSRNWYTLKFVQNYRKDPNKWIQFHELQAWKREIDRYVMKSIHSSILDAEAETIFFWIKVDVSILARLPRWIRKKIPRSPPTVVHGSCAKEAIVRSLRKNGGRLTNGETSLKNHGMEHLNWACQRIRSTTEIIFVWHIATTVFHHLESSPQQITIPIKNLHLKRKRWP</sequence>
<accession>A0A833R1U1</accession>
<gene>
    <name evidence="1" type="ORF">FCM35_KLT09679</name>
</gene>
<reference evidence="1" key="1">
    <citation type="submission" date="2020-01" db="EMBL/GenBank/DDBJ databases">
        <title>Genome sequence of Kobresia littledalei, the first chromosome-level genome in the family Cyperaceae.</title>
        <authorList>
            <person name="Qu G."/>
        </authorList>
    </citation>
    <scope>NUCLEOTIDE SEQUENCE</scope>
    <source>
        <strain evidence="1">C.B.Clarke</strain>
        <tissue evidence="1">Leaf</tissue>
    </source>
</reference>
<protein>
    <submittedName>
        <fullName evidence="1">Uncharacterized protein</fullName>
    </submittedName>
</protein>
<proteinExistence type="predicted"/>